<dbReference type="RefSeq" id="WP_011630040.1">
    <property type="nucleotide sequence ID" value="NC_008340.1"/>
</dbReference>
<dbReference type="eggNOG" id="COG2402">
    <property type="taxonomic scope" value="Bacteria"/>
</dbReference>
<dbReference type="InterPro" id="IPR002716">
    <property type="entry name" value="PIN_dom"/>
</dbReference>
<feature type="domain" description="PIN" evidence="1">
    <location>
        <begin position="2"/>
        <end position="115"/>
    </location>
</feature>
<dbReference type="InterPro" id="IPR029060">
    <property type="entry name" value="PIN-like_dom_sf"/>
</dbReference>
<dbReference type="HOGENOM" id="CLU_124456_3_0_6"/>
<dbReference type="EMBL" id="CP000453">
    <property type="protein sequence ID" value="ABI57646.1"/>
    <property type="molecule type" value="Genomic_DNA"/>
</dbReference>
<protein>
    <submittedName>
        <fullName evidence="2">PIN domain protein</fullName>
    </submittedName>
</protein>
<dbReference type="KEGG" id="aeh:Mlg_2306"/>
<evidence type="ECO:0000313" key="2">
    <source>
        <dbReference type="EMBL" id="ABI57646.1"/>
    </source>
</evidence>
<proteinExistence type="predicted"/>
<name>Q0A691_ALKEH</name>
<reference evidence="3" key="1">
    <citation type="submission" date="2006-08" db="EMBL/GenBank/DDBJ databases">
        <title>Complete sequence of Alkalilimnicola ehrilichei MLHE-1.</title>
        <authorList>
            <person name="Copeland A."/>
            <person name="Lucas S."/>
            <person name="Lapidus A."/>
            <person name="Barry K."/>
            <person name="Detter J.C."/>
            <person name="Glavina del Rio T."/>
            <person name="Hammon N."/>
            <person name="Israni S."/>
            <person name="Dalin E."/>
            <person name="Tice H."/>
            <person name="Pitluck S."/>
            <person name="Sims D."/>
            <person name="Brettin T."/>
            <person name="Bruce D."/>
            <person name="Han C."/>
            <person name="Tapia R."/>
            <person name="Gilna P."/>
            <person name="Schmutz J."/>
            <person name="Larimer F."/>
            <person name="Land M."/>
            <person name="Hauser L."/>
            <person name="Kyrpides N."/>
            <person name="Mikhailova N."/>
            <person name="Oremland R.S."/>
            <person name="Hoeft S.E."/>
            <person name="Switzer-Blum J."/>
            <person name="Kulp T."/>
            <person name="King G."/>
            <person name="Tabita R."/>
            <person name="Witte B."/>
            <person name="Santini J.M."/>
            <person name="Basu P."/>
            <person name="Hollibaugh J.T."/>
            <person name="Xie G."/>
            <person name="Stolz J.F."/>
            <person name="Richardson P."/>
        </authorList>
    </citation>
    <scope>NUCLEOTIDE SEQUENCE [LARGE SCALE GENOMIC DNA]</scope>
    <source>
        <strain evidence="3">ATCC BAA-1101 / DSM 17681 / MLHE-1</strain>
    </source>
</reference>
<accession>Q0A691</accession>
<evidence type="ECO:0000313" key="3">
    <source>
        <dbReference type="Proteomes" id="UP000001962"/>
    </source>
</evidence>
<organism evidence="2 3">
    <name type="scientific">Alkalilimnicola ehrlichii (strain ATCC BAA-1101 / DSM 17681 / MLHE-1)</name>
    <dbReference type="NCBI Taxonomy" id="187272"/>
    <lineage>
        <taxon>Bacteria</taxon>
        <taxon>Pseudomonadati</taxon>
        <taxon>Pseudomonadota</taxon>
        <taxon>Gammaproteobacteria</taxon>
        <taxon>Chromatiales</taxon>
        <taxon>Ectothiorhodospiraceae</taxon>
        <taxon>Alkalilimnicola</taxon>
    </lineage>
</organism>
<evidence type="ECO:0000259" key="1">
    <source>
        <dbReference type="Pfam" id="PF13470"/>
    </source>
</evidence>
<keyword evidence="3" id="KW-1185">Reference proteome</keyword>
<sequence>MIMLDLNVLLDVLQKRAPHYQASAAVLEHVIHGEEQGALSAHAVTTVHYLVSRYATRAAADGALDWLLRHFHVCAVGRDELEQARSLGWPDFEDAVLACVAQSAGCSYIVTRNIKDFERSPVTALTPQEWLLR</sequence>
<dbReference type="SUPFAM" id="SSF88723">
    <property type="entry name" value="PIN domain-like"/>
    <property type="match status" value="1"/>
</dbReference>
<dbReference type="Gene3D" id="3.40.50.1010">
    <property type="entry name" value="5'-nuclease"/>
    <property type="match status" value="1"/>
</dbReference>
<dbReference type="AlphaFoldDB" id="Q0A691"/>
<gene>
    <name evidence="2" type="ordered locus">Mlg_2306</name>
</gene>
<dbReference type="Pfam" id="PF13470">
    <property type="entry name" value="PIN_3"/>
    <property type="match status" value="1"/>
</dbReference>
<dbReference type="OrthoDB" id="9787727at2"/>
<dbReference type="Proteomes" id="UP000001962">
    <property type="component" value="Chromosome"/>
</dbReference>